<sequence>MHGTLYLQGSVDIKNEDIIHLPAESLVMLFSLQAACSSLPVHVVLVHSINSTKEESTKEVSQTQLNGFHQSDGGHKIKIKDSCCDVNRLNVANEENSCTNLIFRTNKKSLAFPISQLHTDECSELLKRCALPAVVCPAEKWCVAGLAASLRFVLKQAVEKNNDVLAKKLLGFRLGCLQSCSEVSCWTRFCEVEAPLALFQSFSKKRIEENVSNTIEFPSTVLRFNNHLSKPLILHNALKKKQEYLVKTLKTKEEKQNMLSKKLHELPELEHCFAEGLDMTIADVVLFVCFKLITIREPYMDFANISPLVMKWLSSLSTSEIIQRALPLIELIETSCCDREQNCCINVTIPKVIDESLYKSDPDRARIDVSGRMTCQQDISRVTESLSSLNTEYSACPNTALLQIPWSDYPKAVHPQEGNLPLSRLQRKCQQLENMIHAVLRIAKPGHKIVDFCAGGGHVALLLAYMLPKCTILMVENKSSSLERAKKRANLLKLDNVEFYQCNLDYFTGEFDVGVCLHACGQATDMVLEKCFQQKASFVCAPCCYGSIKPNPTVHYPRSQRFCELLPDIMDYLTICHAADQTHGADHPSTAQGQLCMRLVDGDRLLHAQQLGYSTELHLMVPPSCSPKNHILIGTRT</sequence>
<keyword evidence="2" id="KW-1185">Reference proteome</keyword>
<dbReference type="OMA" id="WTRFCEV"/>
<evidence type="ECO:0000259" key="1">
    <source>
        <dbReference type="Pfam" id="PF13679"/>
    </source>
</evidence>
<dbReference type="GeneID" id="108679510"/>
<organism evidence="2 3">
    <name type="scientific">Hyalella azteca</name>
    <name type="common">Amphipod</name>
    <dbReference type="NCBI Taxonomy" id="294128"/>
    <lineage>
        <taxon>Eukaryota</taxon>
        <taxon>Metazoa</taxon>
        <taxon>Ecdysozoa</taxon>
        <taxon>Arthropoda</taxon>
        <taxon>Crustacea</taxon>
        <taxon>Multicrustacea</taxon>
        <taxon>Malacostraca</taxon>
        <taxon>Eumalacostraca</taxon>
        <taxon>Peracarida</taxon>
        <taxon>Amphipoda</taxon>
        <taxon>Senticaudata</taxon>
        <taxon>Talitrida</taxon>
        <taxon>Talitroidea</taxon>
        <taxon>Hyalellidae</taxon>
        <taxon>Hyalella</taxon>
    </lineage>
</organism>
<dbReference type="SUPFAM" id="SSF53335">
    <property type="entry name" value="S-adenosyl-L-methionine-dependent methyltransferases"/>
    <property type="match status" value="1"/>
</dbReference>
<evidence type="ECO:0000313" key="2">
    <source>
        <dbReference type="Proteomes" id="UP000694843"/>
    </source>
</evidence>
<gene>
    <name evidence="3" type="primary">LOC108679510</name>
</gene>
<dbReference type="PANTHER" id="PTHR13369">
    <property type="match status" value="1"/>
</dbReference>
<dbReference type="Proteomes" id="UP000694843">
    <property type="component" value="Unplaced"/>
</dbReference>
<dbReference type="InterPro" id="IPR029063">
    <property type="entry name" value="SAM-dependent_MTases_sf"/>
</dbReference>
<dbReference type="FunFam" id="3.40.50.150:FF:000725">
    <property type="entry name" value="Glutathione S-transferase, C-terminal domain-containing"/>
    <property type="match status" value="1"/>
</dbReference>
<reference evidence="3" key="1">
    <citation type="submission" date="2025-08" db="UniProtKB">
        <authorList>
            <consortium name="RefSeq"/>
        </authorList>
    </citation>
    <scope>IDENTIFICATION</scope>
    <source>
        <tissue evidence="3">Whole organism</tissue>
    </source>
</reference>
<dbReference type="GO" id="GO:0005737">
    <property type="term" value="C:cytoplasm"/>
    <property type="evidence" value="ECO:0007669"/>
    <property type="project" value="TreeGrafter"/>
</dbReference>
<dbReference type="CDD" id="cd02440">
    <property type="entry name" value="AdoMet_MTases"/>
    <property type="match status" value="1"/>
</dbReference>
<dbReference type="KEGG" id="hazt:108679510"/>
<dbReference type="PANTHER" id="PTHR13369:SF0">
    <property type="entry name" value="GLUTATHIONE S-TRANSFERASE C-TERMINAL DOMAIN-CONTAINING PROTEIN"/>
    <property type="match status" value="1"/>
</dbReference>
<name>A0A8B7PD92_HYAAZ</name>
<dbReference type="AlphaFoldDB" id="A0A8B7PD92"/>
<dbReference type="Pfam" id="PF13679">
    <property type="entry name" value="Methyltransf_32"/>
    <property type="match status" value="1"/>
</dbReference>
<evidence type="ECO:0000313" key="3">
    <source>
        <dbReference type="RefSeq" id="XP_018023627.1"/>
    </source>
</evidence>
<proteinExistence type="predicted"/>
<dbReference type="Gene3D" id="3.40.50.150">
    <property type="entry name" value="Vaccinia Virus protein VP39"/>
    <property type="match status" value="1"/>
</dbReference>
<protein>
    <submittedName>
        <fullName evidence="3">Glutathione S-transferase C-terminal domain-containing protein homolog</fullName>
    </submittedName>
</protein>
<dbReference type="RefSeq" id="XP_018023627.1">
    <property type="nucleotide sequence ID" value="XM_018168138.2"/>
</dbReference>
<accession>A0A8B7PD92</accession>
<feature type="domain" description="Methyltransferase" evidence="1">
    <location>
        <begin position="427"/>
        <end position="549"/>
    </location>
</feature>
<dbReference type="OrthoDB" id="206598at2759"/>
<dbReference type="InterPro" id="IPR025714">
    <property type="entry name" value="Methyltranfer_dom"/>
</dbReference>